<proteinExistence type="predicted"/>
<keyword evidence="1" id="KW-1133">Transmembrane helix</keyword>
<keyword evidence="1" id="KW-0472">Membrane</keyword>
<evidence type="ECO:0000256" key="1">
    <source>
        <dbReference type="SAM" id="Phobius"/>
    </source>
</evidence>
<dbReference type="KEGG" id="tcb:TCARB_0350"/>
<feature type="transmembrane region" description="Helical" evidence="1">
    <location>
        <begin position="38"/>
        <end position="58"/>
    </location>
</feature>
<dbReference type="RefSeq" id="WP_020962927.1">
    <property type="nucleotide sequence ID" value="NZ_CP007493.1"/>
</dbReference>
<evidence type="ECO:0000313" key="2">
    <source>
        <dbReference type="EMBL" id="AJB41424.1"/>
    </source>
</evidence>
<gene>
    <name evidence="2" type="ORF">TCARB_0350</name>
</gene>
<accession>A0A3G1A7X5</accession>
<keyword evidence="1" id="KW-0812">Transmembrane</keyword>
<name>A0A3G1A7X5_9CREN</name>
<protein>
    <submittedName>
        <fullName evidence="2">Uncharacterized protein</fullName>
    </submittedName>
</protein>
<evidence type="ECO:0000313" key="3">
    <source>
        <dbReference type="Proteomes" id="UP000266720"/>
    </source>
</evidence>
<dbReference type="AlphaFoldDB" id="A0A3G1A7X5"/>
<reference evidence="3" key="1">
    <citation type="book" date="2010" name="EXTREMOPHILES" publisher="0:0-0">
        <title>Complete genome sequences of ten hyperthermophilic archaea reveal their metabolic capabilities and possible ecological roles.</title>
        <editorList>
            <person name="?"/>
        </editorList>
        <authorList>
            <person name="Ravin N.V."/>
            <person name="Mardanov A.V."/>
            <person name="Bonch-Osmolovskaya E.A."/>
            <person name="Skryabin K.G."/>
        </authorList>
    </citation>
    <scope>NUCLEOTIDE SEQUENCE [LARGE SCALE GENOMIC DNA]</scope>
    <source>
        <strain evidence="3">1505</strain>
    </source>
</reference>
<dbReference type="Proteomes" id="UP000266720">
    <property type="component" value="Chromosome"/>
</dbReference>
<dbReference type="EMBL" id="CP007493">
    <property type="protein sequence ID" value="AJB41424.1"/>
    <property type="molecule type" value="Genomic_DNA"/>
</dbReference>
<organism evidence="2 3">
    <name type="scientific">Thermofilum adornatum 1505</name>
    <dbReference type="NCBI Taxonomy" id="697581"/>
    <lineage>
        <taxon>Archaea</taxon>
        <taxon>Thermoproteota</taxon>
        <taxon>Thermoprotei</taxon>
        <taxon>Thermofilales</taxon>
        <taxon>Thermofilaceae</taxon>
        <taxon>Thermofilum</taxon>
    </lineage>
</organism>
<dbReference type="GeneID" id="25405808"/>
<sequence>MDEEEVQERASPFARLEYEEWKRHQTPHLEAKEKTSQWLFFIVLGSLMSLLAIYLLLFL</sequence>
<dbReference type="STRING" id="697581.TCARB_0350"/>